<sequence length="113" mass="12863">MKIIGITSWILSLFFFLTGAWTASTNESNLGLLFLVAIFFVMPVTLYNWQFGRHKNTPETLTVVASLLPLAIVTAFRHAFEPWLVGFVVLVCLMVNGSAVIKLRRKFPQDFRR</sequence>
<feature type="transmembrane region" description="Helical" evidence="1">
    <location>
        <begin position="32"/>
        <end position="49"/>
    </location>
</feature>
<evidence type="ECO:0000313" key="2">
    <source>
        <dbReference type="EMBL" id="MBC3934245.1"/>
    </source>
</evidence>
<name>A0A923I7V1_9BURK</name>
<gene>
    <name evidence="2" type="ORF">H8K47_02615</name>
</gene>
<keyword evidence="1" id="KW-1133">Transmembrane helix</keyword>
<dbReference type="Proteomes" id="UP000612361">
    <property type="component" value="Unassembled WGS sequence"/>
</dbReference>
<protein>
    <submittedName>
        <fullName evidence="2">Uncharacterized protein</fullName>
    </submittedName>
</protein>
<accession>A0A923I7V1</accession>
<dbReference type="EMBL" id="JACOGG010000002">
    <property type="protein sequence ID" value="MBC3934245.1"/>
    <property type="molecule type" value="Genomic_DNA"/>
</dbReference>
<reference evidence="2" key="1">
    <citation type="submission" date="2020-08" db="EMBL/GenBank/DDBJ databases">
        <title>Novel species isolated from subtropical streams in China.</title>
        <authorList>
            <person name="Lu H."/>
        </authorList>
    </citation>
    <scope>NUCLEOTIDE SEQUENCE</scope>
    <source>
        <strain evidence="2">CY7W</strain>
    </source>
</reference>
<dbReference type="AlphaFoldDB" id="A0A923I7V1"/>
<keyword evidence="1" id="KW-0472">Membrane</keyword>
<evidence type="ECO:0000256" key="1">
    <source>
        <dbReference type="SAM" id="Phobius"/>
    </source>
</evidence>
<keyword evidence="3" id="KW-1185">Reference proteome</keyword>
<evidence type="ECO:0000313" key="3">
    <source>
        <dbReference type="Proteomes" id="UP000612361"/>
    </source>
</evidence>
<organism evidence="2 3">
    <name type="scientific">Undibacterium rugosum</name>
    <dbReference type="NCBI Taxonomy" id="2762291"/>
    <lineage>
        <taxon>Bacteria</taxon>
        <taxon>Pseudomonadati</taxon>
        <taxon>Pseudomonadota</taxon>
        <taxon>Betaproteobacteria</taxon>
        <taxon>Burkholderiales</taxon>
        <taxon>Oxalobacteraceae</taxon>
        <taxon>Undibacterium</taxon>
    </lineage>
</organism>
<keyword evidence="1" id="KW-0812">Transmembrane</keyword>
<proteinExistence type="predicted"/>
<comment type="caution">
    <text evidence="2">The sequence shown here is derived from an EMBL/GenBank/DDBJ whole genome shotgun (WGS) entry which is preliminary data.</text>
</comment>
<feature type="transmembrane region" description="Helical" evidence="1">
    <location>
        <begin position="83"/>
        <end position="103"/>
    </location>
</feature>
<dbReference type="RefSeq" id="WP_186879868.1">
    <property type="nucleotide sequence ID" value="NZ_JACOGG010000002.1"/>
</dbReference>